<comment type="caution">
    <text evidence="2">The sequence shown here is derived from an EMBL/GenBank/DDBJ whole genome shotgun (WGS) entry which is preliminary data.</text>
</comment>
<keyword evidence="1" id="KW-0732">Signal</keyword>
<evidence type="ECO:0008006" key="4">
    <source>
        <dbReference type="Google" id="ProtNLM"/>
    </source>
</evidence>
<organism evidence="2 3">
    <name type="scientific">Candidatus Enterococcus ikei</name>
    <dbReference type="NCBI Taxonomy" id="2815326"/>
    <lineage>
        <taxon>Bacteria</taxon>
        <taxon>Bacillati</taxon>
        <taxon>Bacillota</taxon>
        <taxon>Bacilli</taxon>
        <taxon>Lactobacillales</taxon>
        <taxon>Enterococcaceae</taxon>
        <taxon>Enterococcus</taxon>
    </lineage>
</organism>
<proteinExistence type="predicted"/>
<evidence type="ECO:0000313" key="3">
    <source>
        <dbReference type="Proteomes" id="UP000664632"/>
    </source>
</evidence>
<evidence type="ECO:0000313" key="2">
    <source>
        <dbReference type="EMBL" id="MBO0441598.1"/>
    </source>
</evidence>
<dbReference type="EMBL" id="JAFLWD010000041">
    <property type="protein sequence ID" value="MBO0441598.1"/>
    <property type="molecule type" value="Genomic_DNA"/>
</dbReference>
<protein>
    <recommendedName>
        <fullName evidence="4">MucBP domain-containing protein</fullName>
    </recommendedName>
</protein>
<feature type="chain" id="PRO_5046662161" description="MucBP domain-containing protein" evidence="1">
    <location>
        <begin position="30"/>
        <end position="1003"/>
    </location>
</feature>
<evidence type="ECO:0000256" key="1">
    <source>
        <dbReference type="SAM" id="SignalP"/>
    </source>
</evidence>
<keyword evidence="3" id="KW-1185">Reference proteome</keyword>
<accession>A0ABS3H242</accession>
<feature type="signal peptide" evidence="1">
    <location>
        <begin position="1"/>
        <end position="29"/>
    </location>
</feature>
<dbReference type="RefSeq" id="WP_207113573.1">
    <property type="nucleotide sequence ID" value="NZ_JAFLWD010000041.1"/>
</dbReference>
<dbReference type="Proteomes" id="UP000664632">
    <property type="component" value="Unassembled WGS sequence"/>
</dbReference>
<gene>
    <name evidence="2" type="ORF">JZO69_14615</name>
</gene>
<sequence>MIKRYFSYAVMFIGLVVYANTMLSSVAEAAEVWLPESTYWLDSMKNEIPKENTFAPMWSSKSEIIDHSDGIFLDKEGQGLYPFEGQIPFATKKAEWIKVSNIGYYNDSNINMKMTIKTSKPAQDSSGQSVDDKLLNTVGIKDYLGTIYVNESTETAVLTFEFFDDQDKPINVSGYWTFKNVIKGTKFKINKNWVDKIYSVSRSFVEDGVIRPVVIKVEENNDYFLMRGTEERDDLVNGRESSQSQAVMTYTNQNKIELTVEAEADSPYTNFGYSFTNKILPRIEYPAPVGKEQTVKSITKDSAINQEYSQYLPYQSEKNRTKDIILEIDAQTVDSLVPGDWKVTNETGTDSTALFSITTTNEKTMIKAKDKSQNELYGHYFYFERKIGFSKIPIDETLLKDQEGGKYLDTTGTVVLNTGDDSRLKTTFKTSVNFLAKVNYHYLDQETTKPIPNLPDTVKTEMSGLITHSYPSLNEEIIPEYTYLSTTPTNSADQLIQYTQEDVSFLYRKLSIKSKKISVPLGMDTTKFSQNQLKEAVESIKLGENEITNYEISSLKAADTSMITNDKRSSKMTLKIKSTLEGKLIETYFDVLVEVNWGNSIVLGGSGTNVNQNIGESTFALTLHEDSNQKPYLTGSYGNMTVDKDTPLDKNNEGDSPYYQVTYLDMNKKASGVENATEVYSQPLASTDVFLNASNQSTPFEMLEQFKQKVTESNGQLSVNYDDVIGIYVTPKLQQAMYTNDQGPLQPLKDLPNQQTVFYKITKSGFVPLNLDHLASKNVSIVSKETESKANYDAHYTKAGIEEYFNIPTNNAEYKKIVGQGFKTYPKLNLAVNEESTGHVYIAERLSETNDKYLKYSYEVVFTGIGPDIQFEKIEALNFGTPEIKSQQQEIHQKNTEWQLNIRDNRLNKTAWEIQARITQPFQAKVGDTINELKGAMLKLKDNSKTIFLNQKMQKIYVKDSPETSNIIQWEGSDGMYLSVPPGKIKKDLSYKTEVEFLLSVGP</sequence>
<name>A0ABS3H242_9ENTE</name>
<reference evidence="2 3" key="1">
    <citation type="submission" date="2021-03" db="EMBL/GenBank/DDBJ databases">
        <title>Enterococcal diversity collection.</title>
        <authorList>
            <person name="Gilmore M.S."/>
            <person name="Schwartzman J."/>
            <person name="Van Tyne D."/>
            <person name="Martin M."/>
            <person name="Earl A.M."/>
            <person name="Manson A.L."/>
            <person name="Straub T."/>
            <person name="Salamzade R."/>
            <person name="Saavedra J."/>
            <person name="Lebreton F."/>
            <person name="Prichula J."/>
            <person name="Schaufler K."/>
            <person name="Gaca A."/>
            <person name="Sgardioli B."/>
            <person name="Wagenaar J."/>
            <person name="Strong T."/>
        </authorList>
    </citation>
    <scope>NUCLEOTIDE SEQUENCE [LARGE SCALE GENOMIC DNA]</scope>
    <source>
        <strain evidence="2 3">DIV0869a</strain>
    </source>
</reference>